<keyword evidence="3" id="KW-1185">Reference proteome</keyword>
<dbReference type="InterPro" id="IPR001810">
    <property type="entry name" value="F-box_dom"/>
</dbReference>
<reference evidence="2" key="1">
    <citation type="submission" date="2021-06" db="EMBL/GenBank/DDBJ databases">
        <authorList>
            <person name="Kallberg Y."/>
            <person name="Tangrot J."/>
            <person name="Rosling A."/>
        </authorList>
    </citation>
    <scope>NUCLEOTIDE SEQUENCE</scope>
    <source>
        <strain evidence="2">FL130A</strain>
    </source>
</reference>
<feature type="domain" description="F-box" evidence="1">
    <location>
        <begin position="38"/>
        <end position="76"/>
    </location>
</feature>
<dbReference type="Proteomes" id="UP000789508">
    <property type="component" value="Unassembled WGS sequence"/>
</dbReference>
<name>A0A9N8W293_9GLOM</name>
<dbReference type="SUPFAM" id="SSF52047">
    <property type="entry name" value="RNI-like"/>
    <property type="match status" value="1"/>
</dbReference>
<dbReference type="OrthoDB" id="2344520at2759"/>
<dbReference type="InterPro" id="IPR036047">
    <property type="entry name" value="F-box-like_dom_sf"/>
</dbReference>
<proteinExistence type="predicted"/>
<protein>
    <submittedName>
        <fullName evidence="2">2452_t:CDS:1</fullName>
    </submittedName>
</protein>
<evidence type="ECO:0000313" key="3">
    <source>
        <dbReference type="Proteomes" id="UP000789508"/>
    </source>
</evidence>
<dbReference type="SUPFAM" id="SSF81383">
    <property type="entry name" value="F-box domain"/>
    <property type="match status" value="1"/>
</dbReference>
<gene>
    <name evidence="2" type="ORF">ALEPTO_LOCUS1938</name>
</gene>
<dbReference type="AlphaFoldDB" id="A0A9N8W293"/>
<accession>A0A9N8W293</accession>
<dbReference type="InterPro" id="IPR032675">
    <property type="entry name" value="LRR_dom_sf"/>
</dbReference>
<organism evidence="2 3">
    <name type="scientific">Ambispora leptoticha</name>
    <dbReference type="NCBI Taxonomy" id="144679"/>
    <lineage>
        <taxon>Eukaryota</taxon>
        <taxon>Fungi</taxon>
        <taxon>Fungi incertae sedis</taxon>
        <taxon>Mucoromycota</taxon>
        <taxon>Glomeromycotina</taxon>
        <taxon>Glomeromycetes</taxon>
        <taxon>Archaeosporales</taxon>
        <taxon>Ambisporaceae</taxon>
        <taxon>Ambispora</taxon>
    </lineage>
</organism>
<evidence type="ECO:0000313" key="2">
    <source>
        <dbReference type="EMBL" id="CAG8469423.1"/>
    </source>
</evidence>
<sequence>MPFTYKISKIIPKFRHIAKITKSKTRNHLIIPLLNENVLYEIFRYLETDYKSLLSCILVCRFWCQSALSFYWAEPFHHLDHKLIVSSYIRCLDFDERTALVRNEVVGARYNYAKYLKSLSMGTLYGAVEKWVEHTEMVPRGRRKQHPQQRSNSQRILDICHSLCRLFMSNDGNILNLTLDWGDIDFWQKYPSETYFDNESTSLVNLSRLSIHYIYDWPIFKHLAKSAVNIETLEILGYSLFPAPKQSYENDLGLLISKQKRLRIFKLFGYGTTPSNTISAIASQANSLHSVEIIYVHFSGTSTVRGPSLEGLAACRNLREIVIKYCTFANDGQLKPLASAIFPYLRKLHFVESTYGWDETMVALIRNNFQNLEEVFFKPSLNGLSIPQGKPYSTEIVQVVEKLCPALKTLGIPVGWDELCYLRNILRNPKCQLRSLSLFPTSPYTGTQIMEEWPAFGPLMPITLRHLNVCIKMNDEYMKSFLESIRAPLETLWFDAWLYVTGYICLIVYDFIKKRDRVNDLGLKQSAREFLRYVV</sequence>
<dbReference type="Pfam" id="PF12937">
    <property type="entry name" value="F-box-like"/>
    <property type="match status" value="1"/>
</dbReference>
<dbReference type="EMBL" id="CAJVPS010000248">
    <property type="protein sequence ID" value="CAG8469423.1"/>
    <property type="molecule type" value="Genomic_DNA"/>
</dbReference>
<evidence type="ECO:0000259" key="1">
    <source>
        <dbReference type="Pfam" id="PF12937"/>
    </source>
</evidence>
<dbReference type="Gene3D" id="3.80.10.10">
    <property type="entry name" value="Ribonuclease Inhibitor"/>
    <property type="match status" value="1"/>
</dbReference>
<comment type="caution">
    <text evidence="2">The sequence shown here is derived from an EMBL/GenBank/DDBJ whole genome shotgun (WGS) entry which is preliminary data.</text>
</comment>